<feature type="compositionally biased region" description="Gly residues" evidence="1">
    <location>
        <begin position="105"/>
        <end position="122"/>
    </location>
</feature>
<feature type="region of interest" description="Disordered" evidence="1">
    <location>
        <begin position="1"/>
        <end position="20"/>
    </location>
</feature>
<proteinExistence type="predicted"/>
<dbReference type="EMBL" id="QXTE01000152">
    <property type="protein sequence ID" value="TFK03812.1"/>
    <property type="molecule type" value="Genomic_DNA"/>
</dbReference>
<comment type="caution">
    <text evidence="2">The sequence shown here is derived from an EMBL/GenBank/DDBJ whole genome shotgun (WGS) entry which is preliminary data.</text>
</comment>
<name>A0A4D9E7B1_9SAUR</name>
<sequence>MHFSSVSVQYPQTQPPMGLEKGGERIRPGHPLGLEAGLRAPRVNCGSIPYTSRPTPGVGSWRGPAAPTSLEAAAAAQVAAGERALGSPCSRQARGVSPPGEGRGRAGPGGGWRHWGGGVGESGDGRERPRGSPAECGGHSAPMKSCPSHRDLGTRVPFFPWVTPVK</sequence>
<feature type="region of interest" description="Disordered" evidence="1">
    <location>
        <begin position="82"/>
        <end position="154"/>
    </location>
</feature>
<accession>A0A4D9E7B1</accession>
<keyword evidence="3" id="KW-1185">Reference proteome</keyword>
<dbReference type="Proteomes" id="UP000297703">
    <property type="component" value="Unassembled WGS sequence"/>
</dbReference>
<dbReference type="AlphaFoldDB" id="A0A4D9E7B1"/>
<reference evidence="2 3" key="2">
    <citation type="submission" date="2019-04" db="EMBL/GenBank/DDBJ databases">
        <title>The genome sequence of big-headed turtle.</title>
        <authorList>
            <person name="Gong S."/>
        </authorList>
    </citation>
    <scope>NUCLEOTIDE SEQUENCE [LARGE SCALE GENOMIC DNA]</scope>
    <source>
        <strain evidence="2">DO16091913</strain>
        <tissue evidence="2">Muscle</tissue>
    </source>
</reference>
<evidence type="ECO:0000313" key="3">
    <source>
        <dbReference type="Proteomes" id="UP000297703"/>
    </source>
</evidence>
<feature type="compositionally biased region" description="Polar residues" evidence="1">
    <location>
        <begin position="1"/>
        <end position="12"/>
    </location>
</feature>
<evidence type="ECO:0000313" key="2">
    <source>
        <dbReference type="EMBL" id="TFK03812.1"/>
    </source>
</evidence>
<evidence type="ECO:0000256" key="1">
    <source>
        <dbReference type="SAM" id="MobiDB-lite"/>
    </source>
</evidence>
<reference evidence="2 3" key="1">
    <citation type="submission" date="2019-04" db="EMBL/GenBank/DDBJ databases">
        <title>Draft genome of the big-headed turtle Platysternon megacephalum.</title>
        <authorList>
            <person name="Gong S."/>
        </authorList>
    </citation>
    <scope>NUCLEOTIDE SEQUENCE [LARGE SCALE GENOMIC DNA]</scope>
    <source>
        <strain evidence="2">DO16091913</strain>
        <tissue evidence="2">Muscle</tissue>
    </source>
</reference>
<organism evidence="2 3">
    <name type="scientific">Platysternon megacephalum</name>
    <name type="common">big-headed turtle</name>
    <dbReference type="NCBI Taxonomy" id="55544"/>
    <lineage>
        <taxon>Eukaryota</taxon>
        <taxon>Metazoa</taxon>
        <taxon>Chordata</taxon>
        <taxon>Craniata</taxon>
        <taxon>Vertebrata</taxon>
        <taxon>Euteleostomi</taxon>
        <taxon>Archelosauria</taxon>
        <taxon>Testudinata</taxon>
        <taxon>Testudines</taxon>
        <taxon>Cryptodira</taxon>
        <taxon>Durocryptodira</taxon>
        <taxon>Testudinoidea</taxon>
        <taxon>Platysternidae</taxon>
        <taxon>Platysternon</taxon>
    </lineage>
</organism>
<protein>
    <submittedName>
        <fullName evidence="2">Noelin-3</fullName>
    </submittedName>
</protein>
<gene>
    <name evidence="2" type="ORF">DR999_PMT13842</name>
</gene>